<feature type="domain" description="DUF985" evidence="1">
    <location>
        <begin position="7"/>
        <end position="139"/>
    </location>
</feature>
<dbReference type="InterPro" id="IPR039935">
    <property type="entry name" value="YML079W-like"/>
</dbReference>
<dbReference type="CDD" id="cd06121">
    <property type="entry name" value="cupin_YML079wp"/>
    <property type="match status" value="1"/>
</dbReference>
<dbReference type="InterPro" id="IPR009327">
    <property type="entry name" value="Cupin_DUF985"/>
</dbReference>
<dbReference type="SUPFAM" id="SSF51182">
    <property type="entry name" value="RmlC-like cupins"/>
    <property type="match status" value="1"/>
</dbReference>
<dbReference type="PANTHER" id="PTHR33387">
    <property type="entry name" value="RMLC-LIKE JELLY ROLL FOLD PROTEIN"/>
    <property type="match status" value="1"/>
</dbReference>
<dbReference type="EMBL" id="QKSB01000001">
    <property type="protein sequence ID" value="PZE18330.1"/>
    <property type="molecule type" value="Genomic_DNA"/>
</dbReference>
<dbReference type="PANTHER" id="PTHR33387:SF3">
    <property type="entry name" value="DUF985 DOMAIN-CONTAINING PROTEIN"/>
    <property type="match status" value="1"/>
</dbReference>
<comment type="caution">
    <text evidence="2">The sequence shown here is derived from an EMBL/GenBank/DDBJ whole genome shotgun (WGS) entry which is preliminary data.</text>
</comment>
<evidence type="ECO:0000259" key="1">
    <source>
        <dbReference type="Pfam" id="PF06172"/>
    </source>
</evidence>
<dbReference type="OrthoDB" id="9798288at2"/>
<sequence>MELQVEALVKNYAMLPHPEGGWYKENYRSNRNIPLDENSRSLLTSIYFLLTSENVSRFHVLKSDELWYYHSGSALTVHCISPKGEYYQLKIGPNFEAGEQFQAVVPSGTIFGSTVDQKNQYAMVGCAVAPGFDFEDFKLFTTAELLAKFPSHQTIIQKLT</sequence>
<gene>
    <name evidence="2" type="ORF">DNU06_00400</name>
</gene>
<dbReference type="InterPro" id="IPR014710">
    <property type="entry name" value="RmlC-like_jellyroll"/>
</dbReference>
<dbReference type="Proteomes" id="UP000249248">
    <property type="component" value="Unassembled WGS sequence"/>
</dbReference>
<proteinExistence type="predicted"/>
<evidence type="ECO:0000313" key="3">
    <source>
        <dbReference type="Proteomes" id="UP000249248"/>
    </source>
</evidence>
<dbReference type="AlphaFoldDB" id="A0A2W1N409"/>
<keyword evidence="3" id="KW-1185">Reference proteome</keyword>
<dbReference type="InterPro" id="IPR011051">
    <property type="entry name" value="RmlC_Cupin_sf"/>
</dbReference>
<organism evidence="2 3">
    <name type="scientific">Putridiphycobacter roseus</name>
    <dbReference type="NCBI Taxonomy" id="2219161"/>
    <lineage>
        <taxon>Bacteria</taxon>
        <taxon>Pseudomonadati</taxon>
        <taxon>Bacteroidota</taxon>
        <taxon>Flavobacteriia</taxon>
        <taxon>Flavobacteriales</taxon>
        <taxon>Crocinitomicaceae</taxon>
        <taxon>Putridiphycobacter</taxon>
    </lineage>
</organism>
<dbReference type="Gene3D" id="2.60.120.10">
    <property type="entry name" value="Jelly Rolls"/>
    <property type="match status" value="1"/>
</dbReference>
<protein>
    <submittedName>
        <fullName evidence="2">Cupin</fullName>
    </submittedName>
</protein>
<dbReference type="RefSeq" id="WP_111061231.1">
    <property type="nucleotide sequence ID" value="NZ_JBHUCU010000007.1"/>
</dbReference>
<reference evidence="2 3" key="1">
    <citation type="submission" date="2018-06" db="EMBL/GenBank/DDBJ databases">
        <title>The draft genome sequence of Crocinitomix sp. SM1701.</title>
        <authorList>
            <person name="Zhang X."/>
        </authorList>
    </citation>
    <scope>NUCLEOTIDE SEQUENCE [LARGE SCALE GENOMIC DNA]</scope>
    <source>
        <strain evidence="2 3">SM1701</strain>
    </source>
</reference>
<evidence type="ECO:0000313" key="2">
    <source>
        <dbReference type="EMBL" id="PZE18330.1"/>
    </source>
</evidence>
<accession>A0A2W1N409</accession>
<dbReference type="Pfam" id="PF06172">
    <property type="entry name" value="Cupin_5"/>
    <property type="match status" value="1"/>
</dbReference>
<name>A0A2W1N409_9FLAO</name>